<protein>
    <submittedName>
        <fullName evidence="9">MFS transporter</fullName>
    </submittedName>
</protein>
<keyword evidence="5 7" id="KW-0472">Membrane</keyword>
<feature type="transmembrane region" description="Helical" evidence="7">
    <location>
        <begin position="350"/>
        <end position="372"/>
    </location>
</feature>
<feature type="transmembrane region" description="Helical" evidence="7">
    <location>
        <begin position="378"/>
        <end position="400"/>
    </location>
</feature>
<feature type="transmembrane region" description="Helical" evidence="7">
    <location>
        <begin position="69"/>
        <end position="88"/>
    </location>
</feature>
<keyword evidence="2" id="KW-1003">Cell membrane</keyword>
<dbReference type="InterPro" id="IPR036259">
    <property type="entry name" value="MFS_trans_sf"/>
</dbReference>
<evidence type="ECO:0000256" key="6">
    <source>
        <dbReference type="SAM" id="MobiDB-lite"/>
    </source>
</evidence>
<feature type="domain" description="Major facilitator superfamily (MFS) profile" evidence="8">
    <location>
        <begin position="30"/>
        <end position="404"/>
    </location>
</feature>
<dbReference type="PANTHER" id="PTHR43124">
    <property type="entry name" value="PURINE EFFLUX PUMP PBUE"/>
    <property type="match status" value="1"/>
</dbReference>
<dbReference type="RefSeq" id="WP_188913056.1">
    <property type="nucleotide sequence ID" value="NZ_BMIQ01000011.1"/>
</dbReference>
<evidence type="ECO:0000256" key="7">
    <source>
        <dbReference type="SAM" id="Phobius"/>
    </source>
</evidence>
<feature type="transmembrane region" description="Helical" evidence="7">
    <location>
        <begin position="158"/>
        <end position="180"/>
    </location>
</feature>
<dbReference type="Gene3D" id="1.20.1250.20">
    <property type="entry name" value="MFS general substrate transporter like domains"/>
    <property type="match status" value="1"/>
</dbReference>
<evidence type="ECO:0000256" key="2">
    <source>
        <dbReference type="ARBA" id="ARBA00022475"/>
    </source>
</evidence>
<gene>
    <name evidence="9" type="ORF">GCM10011390_47990</name>
</gene>
<evidence type="ECO:0000259" key="8">
    <source>
        <dbReference type="PROSITE" id="PS50850"/>
    </source>
</evidence>
<dbReference type="InterPro" id="IPR020846">
    <property type="entry name" value="MFS_dom"/>
</dbReference>
<comment type="caution">
    <text evidence="9">The sequence shown here is derived from an EMBL/GenBank/DDBJ whole genome shotgun (WGS) entry which is preliminary data.</text>
</comment>
<dbReference type="Proteomes" id="UP000644699">
    <property type="component" value="Unassembled WGS sequence"/>
</dbReference>
<evidence type="ECO:0000256" key="3">
    <source>
        <dbReference type="ARBA" id="ARBA00022692"/>
    </source>
</evidence>
<dbReference type="GO" id="GO:0005886">
    <property type="term" value="C:plasma membrane"/>
    <property type="evidence" value="ECO:0007669"/>
    <property type="project" value="UniProtKB-SubCell"/>
</dbReference>
<dbReference type="InterPro" id="IPR050189">
    <property type="entry name" value="MFS_Efflux_Transporters"/>
</dbReference>
<feature type="transmembrane region" description="Helical" evidence="7">
    <location>
        <begin position="125"/>
        <end position="146"/>
    </location>
</feature>
<dbReference type="Pfam" id="PF07690">
    <property type="entry name" value="MFS_1"/>
    <property type="match status" value="1"/>
</dbReference>
<feature type="transmembrane region" description="Helical" evidence="7">
    <location>
        <begin position="31"/>
        <end position="57"/>
    </location>
</feature>
<dbReference type="InterPro" id="IPR011701">
    <property type="entry name" value="MFS"/>
</dbReference>
<organism evidence="9 10">
    <name type="scientific">Aureimonas endophytica</name>
    <dbReference type="NCBI Taxonomy" id="2027858"/>
    <lineage>
        <taxon>Bacteria</taxon>
        <taxon>Pseudomonadati</taxon>
        <taxon>Pseudomonadota</taxon>
        <taxon>Alphaproteobacteria</taxon>
        <taxon>Hyphomicrobiales</taxon>
        <taxon>Aurantimonadaceae</taxon>
        <taxon>Aureimonas</taxon>
    </lineage>
</organism>
<dbReference type="CDD" id="cd17324">
    <property type="entry name" value="MFS_NepI_like"/>
    <property type="match status" value="1"/>
</dbReference>
<keyword evidence="3 7" id="KW-0812">Transmembrane</keyword>
<name>A0A917A4B3_9HYPH</name>
<feature type="transmembrane region" description="Helical" evidence="7">
    <location>
        <begin position="260"/>
        <end position="280"/>
    </location>
</feature>
<feature type="transmembrane region" description="Helical" evidence="7">
    <location>
        <begin position="226"/>
        <end position="248"/>
    </location>
</feature>
<feature type="transmembrane region" description="Helical" evidence="7">
    <location>
        <begin position="186"/>
        <end position="205"/>
    </location>
</feature>
<evidence type="ECO:0000256" key="1">
    <source>
        <dbReference type="ARBA" id="ARBA00004651"/>
    </source>
</evidence>
<feature type="transmembrane region" description="Helical" evidence="7">
    <location>
        <begin position="292"/>
        <end position="310"/>
    </location>
</feature>
<proteinExistence type="predicted"/>
<evidence type="ECO:0000313" key="9">
    <source>
        <dbReference type="EMBL" id="GGE22978.1"/>
    </source>
</evidence>
<keyword evidence="10" id="KW-1185">Reference proteome</keyword>
<reference evidence="9" key="1">
    <citation type="journal article" date="2014" name="Int. J. Syst. Evol. Microbiol.">
        <title>Complete genome sequence of Corynebacterium casei LMG S-19264T (=DSM 44701T), isolated from a smear-ripened cheese.</title>
        <authorList>
            <consortium name="US DOE Joint Genome Institute (JGI-PGF)"/>
            <person name="Walter F."/>
            <person name="Albersmeier A."/>
            <person name="Kalinowski J."/>
            <person name="Ruckert C."/>
        </authorList>
    </citation>
    <scope>NUCLEOTIDE SEQUENCE</scope>
    <source>
        <strain evidence="9">CGMCC 1.15367</strain>
    </source>
</reference>
<accession>A0A917A4B3</accession>
<feature type="region of interest" description="Disordered" evidence="6">
    <location>
        <begin position="1"/>
        <end position="20"/>
    </location>
</feature>
<dbReference type="SUPFAM" id="SSF103473">
    <property type="entry name" value="MFS general substrate transporter"/>
    <property type="match status" value="1"/>
</dbReference>
<dbReference type="GO" id="GO:0022857">
    <property type="term" value="F:transmembrane transporter activity"/>
    <property type="evidence" value="ECO:0007669"/>
    <property type="project" value="InterPro"/>
</dbReference>
<dbReference type="EMBL" id="BMIQ01000011">
    <property type="protein sequence ID" value="GGE22978.1"/>
    <property type="molecule type" value="Genomic_DNA"/>
</dbReference>
<evidence type="ECO:0000313" key="10">
    <source>
        <dbReference type="Proteomes" id="UP000644699"/>
    </source>
</evidence>
<evidence type="ECO:0000256" key="5">
    <source>
        <dbReference type="ARBA" id="ARBA00023136"/>
    </source>
</evidence>
<sequence>MSDTVAPLGGAAPALRPTAPAEPTHPAWPAVLSLSLGVFGLVTAEFLPVSLLTPIAADLGVSNGGAGQAVTATAIVAAFAGPAIVIGTARIDRRIVVWSLSLLLVLSNLLAAAADHIAILIGARVALGIALGGFWSLAAALTLRLVPARLMPRAMSIIFTGVSAATVTAAPLGAFLGDLWGWRPTFLAASLLGAAALATQLATMPRLPPADAPGLGTFALVLRRPAIRIGLLTVLLVIAGHFAGFTYVRPFLETVPRFDVATISLVLLAFGIGGFFGNLAGGAVAERSPRRAVALGSLALSLAVFALLAFGAVGPVAFAATALWGFAFGAFPVGIQSWTTRSAPDHAESAGALLVTTFQIAIASGAVAGGLLVNGFGAGGAIALCAVATLAGGLTMLLGARAHEA</sequence>
<dbReference type="PROSITE" id="PS50850">
    <property type="entry name" value="MFS"/>
    <property type="match status" value="1"/>
</dbReference>
<feature type="transmembrane region" description="Helical" evidence="7">
    <location>
        <begin position="95"/>
        <end position="119"/>
    </location>
</feature>
<feature type="transmembrane region" description="Helical" evidence="7">
    <location>
        <begin position="316"/>
        <end position="338"/>
    </location>
</feature>
<keyword evidence="4 7" id="KW-1133">Transmembrane helix</keyword>
<dbReference type="PANTHER" id="PTHR43124:SF5">
    <property type="entry name" value="PURINE RIBONUCLEOSIDE EFFLUX PUMP NEPI"/>
    <property type="match status" value="1"/>
</dbReference>
<dbReference type="AlphaFoldDB" id="A0A917A4B3"/>
<comment type="subcellular location">
    <subcellularLocation>
        <location evidence="1">Cell membrane</location>
        <topology evidence="1">Multi-pass membrane protein</topology>
    </subcellularLocation>
</comment>
<reference evidence="9" key="2">
    <citation type="submission" date="2020-09" db="EMBL/GenBank/DDBJ databases">
        <authorList>
            <person name="Sun Q."/>
            <person name="Zhou Y."/>
        </authorList>
    </citation>
    <scope>NUCLEOTIDE SEQUENCE</scope>
    <source>
        <strain evidence="9">CGMCC 1.15367</strain>
    </source>
</reference>
<evidence type="ECO:0000256" key="4">
    <source>
        <dbReference type="ARBA" id="ARBA00022989"/>
    </source>
</evidence>